<dbReference type="RefSeq" id="WP_369045651.1">
    <property type="nucleotide sequence ID" value="NZ_CP163302.1"/>
</dbReference>
<dbReference type="PANTHER" id="PTHR48228">
    <property type="entry name" value="SUCCINYL-COA--D-CITRAMALATE COA-TRANSFERASE"/>
    <property type="match status" value="1"/>
</dbReference>
<dbReference type="InterPro" id="IPR023606">
    <property type="entry name" value="CoA-Trfase_III_dom_1_sf"/>
</dbReference>
<keyword evidence="1" id="KW-0808">Transferase</keyword>
<dbReference type="Gene3D" id="3.40.50.10540">
    <property type="entry name" value="Crotonobetainyl-coa:carnitine coa-transferase, domain 1"/>
    <property type="match status" value="1"/>
</dbReference>
<dbReference type="PANTHER" id="PTHR48228:SF5">
    <property type="entry name" value="ALPHA-METHYLACYL-COA RACEMASE"/>
    <property type="match status" value="1"/>
</dbReference>
<name>A0AB39L4E6_9MICC</name>
<sequence>MSARVLSGITVVSLAVNIPGPLAASRLAELGARVIKVEPPQGDPLRSAAPTWYAELVAGQKIVSLDLKDPSGRPRLDSLLDDADVLLTAMRPSALDRLGLAEAALSRGVALIEIVGHDGAHAEQPGHDLTYQAACGTLLPPALPLVPIADMLGAERAVVATLAALRLRDQGVREVRERVVLESAAWAAASAVRHGLTSLGAVLGGAEAAYGIYAASDGFIAVAALEPHFARRLAVHVGGTRDELARAFAARPAAYWEALGKAHDLPLVAVREPAAALDPRGPIVADE</sequence>
<protein>
    <submittedName>
        <fullName evidence="1">CoA transferase</fullName>
    </submittedName>
</protein>
<accession>A0AB39L4E6</accession>
<dbReference type="InterPro" id="IPR003673">
    <property type="entry name" value="CoA-Trfase_fam_III"/>
</dbReference>
<reference evidence="1" key="1">
    <citation type="submission" date="2024-07" db="EMBL/GenBank/DDBJ databases">
        <authorList>
            <person name="fu j."/>
        </authorList>
    </citation>
    <scope>NUCLEOTIDE SEQUENCE</scope>
    <source>
        <strain evidence="1">P10A9</strain>
    </source>
</reference>
<organism evidence="1">
    <name type="scientific">Sinomonas puerhi</name>
    <dbReference type="NCBI Taxonomy" id="3238584"/>
    <lineage>
        <taxon>Bacteria</taxon>
        <taxon>Bacillati</taxon>
        <taxon>Actinomycetota</taxon>
        <taxon>Actinomycetes</taxon>
        <taxon>Micrococcales</taxon>
        <taxon>Micrococcaceae</taxon>
        <taxon>Sinomonas</taxon>
    </lineage>
</organism>
<dbReference type="Pfam" id="PF02515">
    <property type="entry name" value="CoA_transf_3"/>
    <property type="match status" value="1"/>
</dbReference>
<dbReference type="InterPro" id="IPR050509">
    <property type="entry name" value="CoA-transferase_III"/>
</dbReference>
<dbReference type="SUPFAM" id="SSF89796">
    <property type="entry name" value="CoA-transferase family III (CaiB/BaiF)"/>
    <property type="match status" value="1"/>
</dbReference>
<dbReference type="GO" id="GO:0016740">
    <property type="term" value="F:transferase activity"/>
    <property type="evidence" value="ECO:0007669"/>
    <property type="project" value="UniProtKB-KW"/>
</dbReference>
<dbReference type="AlphaFoldDB" id="A0AB39L4E6"/>
<evidence type="ECO:0000313" key="1">
    <source>
        <dbReference type="EMBL" id="XDP45069.1"/>
    </source>
</evidence>
<dbReference type="KEGG" id="spue:AB5L97_17670"/>
<dbReference type="EMBL" id="CP163302">
    <property type="protein sequence ID" value="XDP45069.1"/>
    <property type="molecule type" value="Genomic_DNA"/>
</dbReference>
<proteinExistence type="predicted"/>
<gene>
    <name evidence="1" type="ORF">AB5L97_17670</name>
</gene>